<keyword evidence="1" id="KW-1133">Transmembrane helix</keyword>
<feature type="transmembrane region" description="Helical" evidence="1">
    <location>
        <begin position="39"/>
        <end position="62"/>
    </location>
</feature>
<accession>A0A1V2VTT6</accession>
<dbReference type="AlphaFoldDB" id="A0A1V2VTT6"/>
<evidence type="ECO:0000313" key="2">
    <source>
        <dbReference type="EMBL" id="ONU76301.1"/>
    </source>
</evidence>
<sequence>MERLRNLFIFKLFLANWSLLNCLNRLSSFLLIINSSFPNVFVCFNFLTVLIKHNFSIFYCLFV</sequence>
<dbReference type="Proteomes" id="UP000188543">
    <property type="component" value="Unassembled WGS sequence"/>
</dbReference>
<reference evidence="2 3" key="1">
    <citation type="submission" date="2016-08" db="EMBL/GenBank/DDBJ databases">
        <authorList>
            <person name="Seilhamer J.J."/>
        </authorList>
    </citation>
    <scope>NUCLEOTIDE SEQUENCE [LARGE SCALE GENOMIC DNA]</scope>
    <source>
        <strain evidence="2 3">VC14762</strain>
    </source>
</reference>
<dbReference type="EMBL" id="MUTJ01000100">
    <property type="protein sequence ID" value="ONU76301.1"/>
    <property type="molecule type" value="Genomic_DNA"/>
</dbReference>
<evidence type="ECO:0000256" key="1">
    <source>
        <dbReference type="SAM" id="Phobius"/>
    </source>
</evidence>
<proteinExistence type="predicted"/>
<keyword evidence="1" id="KW-0812">Transmembrane</keyword>
<evidence type="ECO:0000313" key="3">
    <source>
        <dbReference type="Proteomes" id="UP000188543"/>
    </source>
</evidence>
<organism evidence="2 3">
    <name type="scientific">Burkholderia cenocepacia</name>
    <dbReference type="NCBI Taxonomy" id="95486"/>
    <lineage>
        <taxon>Bacteria</taxon>
        <taxon>Pseudomonadati</taxon>
        <taxon>Pseudomonadota</taxon>
        <taxon>Betaproteobacteria</taxon>
        <taxon>Burkholderiales</taxon>
        <taxon>Burkholderiaceae</taxon>
        <taxon>Burkholderia</taxon>
        <taxon>Burkholderia cepacia complex</taxon>
    </lineage>
</organism>
<comment type="caution">
    <text evidence="2">The sequence shown here is derived from an EMBL/GenBank/DDBJ whole genome shotgun (WGS) entry which is preliminary data.</text>
</comment>
<name>A0A1V2VTT6_9BURK</name>
<keyword evidence="1" id="KW-0472">Membrane</keyword>
<gene>
    <name evidence="2" type="ORF">A8E72_33860</name>
</gene>
<protein>
    <submittedName>
        <fullName evidence="2">Uncharacterized protein</fullName>
    </submittedName>
</protein>